<dbReference type="EMBL" id="BGZK01001153">
    <property type="protein sequence ID" value="GBP72686.1"/>
    <property type="molecule type" value="Genomic_DNA"/>
</dbReference>
<organism evidence="1 2">
    <name type="scientific">Eumeta variegata</name>
    <name type="common">Bagworm moth</name>
    <name type="synonym">Eumeta japonica</name>
    <dbReference type="NCBI Taxonomy" id="151549"/>
    <lineage>
        <taxon>Eukaryota</taxon>
        <taxon>Metazoa</taxon>
        <taxon>Ecdysozoa</taxon>
        <taxon>Arthropoda</taxon>
        <taxon>Hexapoda</taxon>
        <taxon>Insecta</taxon>
        <taxon>Pterygota</taxon>
        <taxon>Neoptera</taxon>
        <taxon>Endopterygota</taxon>
        <taxon>Lepidoptera</taxon>
        <taxon>Glossata</taxon>
        <taxon>Ditrysia</taxon>
        <taxon>Tineoidea</taxon>
        <taxon>Psychidae</taxon>
        <taxon>Oiketicinae</taxon>
        <taxon>Eumeta</taxon>
    </lineage>
</organism>
<evidence type="ECO:0000313" key="2">
    <source>
        <dbReference type="Proteomes" id="UP000299102"/>
    </source>
</evidence>
<proteinExistence type="predicted"/>
<accession>A0A4C1Y9L0</accession>
<dbReference type="AlphaFoldDB" id="A0A4C1Y9L0"/>
<dbReference type="Proteomes" id="UP000299102">
    <property type="component" value="Unassembled WGS sequence"/>
</dbReference>
<keyword evidence="2" id="KW-1185">Reference proteome</keyword>
<reference evidence="1 2" key="1">
    <citation type="journal article" date="2019" name="Commun. Biol.">
        <title>The bagworm genome reveals a unique fibroin gene that provides high tensile strength.</title>
        <authorList>
            <person name="Kono N."/>
            <person name="Nakamura H."/>
            <person name="Ohtoshi R."/>
            <person name="Tomita M."/>
            <person name="Numata K."/>
            <person name="Arakawa K."/>
        </authorList>
    </citation>
    <scope>NUCLEOTIDE SEQUENCE [LARGE SCALE GENOMIC DNA]</scope>
</reference>
<comment type="caution">
    <text evidence="1">The sequence shown here is derived from an EMBL/GenBank/DDBJ whole genome shotgun (WGS) entry which is preliminary data.</text>
</comment>
<name>A0A4C1Y9L0_EUMVA</name>
<gene>
    <name evidence="1" type="ORF">EVAR_52163_1</name>
</gene>
<evidence type="ECO:0000313" key="1">
    <source>
        <dbReference type="EMBL" id="GBP72686.1"/>
    </source>
</evidence>
<protein>
    <submittedName>
        <fullName evidence="1">Uncharacterized protein</fullName>
    </submittedName>
</protein>
<sequence>MFLDERSGRGPACAPYVFVARLWSLDCFKAHNLNALDAIIKGERASPAGRGRAAGCAAAIGQGLLRGTGRLDNYTGLGRYGSTHYICHGVEPRTGRILQI</sequence>